<evidence type="ECO:0000313" key="3">
    <source>
        <dbReference type="Proteomes" id="UP000728032"/>
    </source>
</evidence>
<evidence type="ECO:0000313" key="2">
    <source>
        <dbReference type="EMBL" id="CAD7638702.1"/>
    </source>
</evidence>
<gene>
    <name evidence="2" type="ORF">ONB1V03_LOCUS1548</name>
</gene>
<dbReference type="EMBL" id="OC915115">
    <property type="protein sequence ID" value="CAD7638702.1"/>
    <property type="molecule type" value="Genomic_DNA"/>
</dbReference>
<feature type="region of interest" description="Disordered" evidence="1">
    <location>
        <begin position="295"/>
        <end position="327"/>
    </location>
</feature>
<feature type="compositionally biased region" description="Low complexity" evidence="1">
    <location>
        <begin position="434"/>
        <end position="447"/>
    </location>
</feature>
<dbReference type="Proteomes" id="UP000728032">
    <property type="component" value="Unassembled WGS sequence"/>
</dbReference>
<name>A0A7R9LBM3_9ACAR</name>
<organism evidence="2">
    <name type="scientific">Oppiella nova</name>
    <dbReference type="NCBI Taxonomy" id="334625"/>
    <lineage>
        <taxon>Eukaryota</taxon>
        <taxon>Metazoa</taxon>
        <taxon>Ecdysozoa</taxon>
        <taxon>Arthropoda</taxon>
        <taxon>Chelicerata</taxon>
        <taxon>Arachnida</taxon>
        <taxon>Acari</taxon>
        <taxon>Acariformes</taxon>
        <taxon>Sarcoptiformes</taxon>
        <taxon>Oribatida</taxon>
        <taxon>Brachypylina</taxon>
        <taxon>Oppioidea</taxon>
        <taxon>Oppiidae</taxon>
        <taxon>Oppiella</taxon>
    </lineage>
</organism>
<dbReference type="AlphaFoldDB" id="A0A7R9LBM3"/>
<feature type="region of interest" description="Disordered" evidence="1">
    <location>
        <begin position="227"/>
        <end position="267"/>
    </location>
</feature>
<dbReference type="EMBL" id="CAJPVJ010000290">
    <property type="protein sequence ID" value="CAG2161947.1"/>
    <property type="molecule type" value="Genomic_DNA"/>
</dbReference>
<feature type="compositionally biased region" description="Polar residues" evidence="1">
    <location>
        <begin position="471"/>
        <end position="496"/>
    </location>
</feature>
<feature type="compositionally biased region" description="Polar residues" evidence="1">
    <location>
        <begin position="409"/>
        <end position="420"/>
    </location>
</feature>
<feature type="region of interest" description="Disordered" evidence="1">
    <location>
        <begin position="70"/>
        <end position="99"/>
    </location>
</feature>
<feature type="compositionally biased region" description="Polar residues" evidence="1">
    <location>
        <begin position="306"/>
        <end position="327"/>
    </location>
</feature>
<feature type="region of interest" description="Disordered" evidence="1">
    <location>
        <begin position="409"/>
        <end position="447"/>
    </location>
</feature>
<protein>
    <submittedName>
        <fullName evidence="2">Uncharacterized protein</fullName>
    </submittedName>
</protein>
<feature type="region of interest" description="Disordered" evidence="1">
    <location>
        <begin position="1"/>
        <end position="58"/>
    </location>
</feature>
<proteinExistence type="predicted"/>
<evidence type="ECO:0000256" key="1">
    <source>
        <dbReference type="SAM" id="MobiDB-lite"/>
    </source>
</evidence>
<feature type="compositionally biased region" description="Low complexity" evidence="1">
    <location>
        <begin position="43"/>
        <end position="55"/>
    </location>
</feature>
<reference evidence="2" key="1">
    <citation type="submission" date="2020-11" db="EMBL/GenBank/DDBJ databases">
        <authorList>
            <person name="Tran Van P."/>
        </authorList>
    </citation>
    <scope>NUCLEOTIDE SEQUENCE</scope>
</reference>
<accession>A0A7R9LBM3</accession>
<keyword evidence="3" id="KW-1185">Reference proteome</keyword>
<feature type="region of interest" description="Disordered" evidence="1">
    <location>
        <begin position="465"/>
        <end position="529"/>
    </location>
</feature>
<dbReference type="OrthoDB" id="10526551at2759"/>
<sequence>MDHKYPKPRVGSRLPRMNVSTGAPSDGSRSHDSGIPRLNKPIHSLNNNHNNYNHNDLNHKRSLIGRKEDLKSADNRPNHNKSMNQTMDSFDEKDCPTSVDTNRMKTTTSLCKSQSLNEIQYQNSEYLSKVSALSNGCDSQKAFSFEQLDEELANLKTYSSDITKDKMNSDLNLMSMSIEESSTASLGLLPHILSSMSPLDTFNQNIPFVSIESDFVNENHIKLKNDTNLGVKEDDDDSENGIPVIQEDESDPDTTITNASEPPLTSVVAINETNDSNNSSDNTMEGICCGVGPEVAQESGSRDSDNCMTLKSNTDNESMSTESIGDNLIRPNSLQTRDSKPMIASEKIQRAASPSAKAPVRKKFKTPGRWDAVMTKIEKSKTCNANNTNNNNTLIKGKISANIHRNAATNGSLPQISPSDELSVADDNHSSHLSPSCPSVKSTTTSSTAKKIVVNASAAKVNIPKSKTFVRDSNGNQSTGNTRSQQPVATPKSSIAATPVTPQQPPTTLLCTEKSGSQQTIRRDRVLHV</sequence>